<reference evidence="4" key="1">
    <citation type="journal article" date="2017" name="bioRxiv">
        <title>Comparative analysis of the genomes of Stylophora pistillata and Acropora digitifera provides evidence for extensive differences between species of corals.</title>
        <authorList>
            <person name="Voolstra C.R."/>
            <person name="Li Y."/>
            <person name="Liew Y.J."/>
            <person name="Baumgarten S."/>
            <person name="Zoccola D."/>
            <person name="Flot J.-F."/>
            <person name="Tambutte S."/>
            <person name="Allemand D."/>
            <person name="Aranda M."/>
        </authorList>
    </citation>
    <scope>NUCLEOTIDE SEQUENCE [LARGE SCALE GENOMIC DNA]</scope>
</reference>
<dbReference type="SMART" id="SM00513">
    <property type="entry name" value="SAP"/>
    <property type="match status" value="1"/>
</dbReference>
<feature type="domain" description="SAP" evidence="2">
    <location>
        <begin position="25"/>
        <end position="59"/>
    </location>
</feature>
<dbReference type="InterPro" id="IPR036361">
    <property type="entry name" value="SAP_dom_sf"/>
</dbReference>
<dbReference type="InterPro" id="IPR003034">
    <property type="entry name" value="SAP_dom"/>
</dbReference>
<dbReference type="PANTHER" id="PTHR35558">
    <property type="entry name" value="SGNH_HYDRO DOMAIN-CONTAINING PROTEIN"/>
    <property type="match status" value="1"/>
</dbReference>
<keyword evidence="4" id="KW-1185">Reference proteome</keyword>
<name>A0A2B4SVG0_STYPI</name>
<organism evidence="3 4">
    <name type="scientific">Stylophora pistillata</name>
    <name type="common">Smooth cauliflower coral</name>
    <dbReference type="NCBI Taxonomy" id="50429"/>
    <lineage>
        <taxon>Eukaryota</taxon>
        <taxon>Metazoa</taxon>
        <taxon>Cnidaria</taxon>
        <taxon>Anthozoa</taxon>
        <taxon>Hexacorallia</taxon>
        <taxon>Scleractinia</taxon>
        <taxon>Astrocoeniina</taxon>
        <taxon>Pocilloporidae</taxon>
        <taxon>Stylophora</taxon>
    </lineage>
</organism>
<dbReference type="SUPFAM" id="SSF68906">
    <property type="entry name" value="SAP domain"/>
    <property type="match status" value="1"/>
</dbReference>
<feature type="region of interest" description="Disordered" evidence="1">
    <location>
        <begin position="152"/>
        <end position="171"/>
    </location>
</feature>
<gene>
    <name evidence="3" type="ORF">AWC38_SpisGene2794</name>
</gene>
<evidence type="ECO:0000259" key="2">
    <source>
        <dbReference type="PROSITE" id="PS50800"/>
    </source>
</evidence>
<dbReference type="Pfam" id="PF02037">
    <property type="entry name" value="SAP"/>
    <property type="match status" value="1"/>
</dbReference>
<evidence type="ECO:0000256" key="1">
    <source>
        <dbReference type="SAM" id="MobiDB-lite"/>
    </source>
</evidence>
<dbReference type="Gene3D" id="1.10.720.30">
    <property type="entry name" value="SAP domain"/>
    <property type="match status" value="1"/>
</dbReference>
<dbReference type="PROSITE" id="PS50800">
    <property type="entry name" value="SAP"/>
    <property type="match status" value="1"/>
</dbReference>
<dbReference type="PANTHER" id="PTHR35558:SF1">
    <property type="entry name" value="ENDONUCLEASE_EXONUCLEASE_PHOSPHATASE DOMAIN-CONTAINING PROTEIN"/>
    <property type="match status" value="1"/>
</dbReference>
<sequence length="336" mass="36626">MPPARRARNASTPADPGPIPSDLELSRLYVKDLRSLCSRRNLTTTGGRAALINRIEEAQTNKENLPGTPPPVQDVGEHVENQNDQTALELQFQQLQRQFQELLDRESPQDGLLSATQLTQVQSIVQGSLNEAIEKAASAAAQAAVSAFNGLSPPATAPPTQASDLSGNDELQRSSLGLNASLQHYSATDPAVNSVHELPAKLVKEILTGEFMELPKLLPKNYYVLSPSQDEPLTLTLENSVIKTNKAKATSRTDLTEWTTAFTSYMGVLISKFPHRASELLEYMSLIRYAAIYHRGLDGTLPPARTPSQCNKRPHPSLSVQALAKKAEHYLGMSLA</sequence>
<dbReference type="AlphaFoldDB" id="A0A2B4SVG0"/>
<accession>A0A2B4SVG0</accession>
<dbReference type="Proteomes" id="UP000225706">
    <property type="component" value="Unassembled WGS sequence"/>
</dbReference>
<comment type="caution">
    <text evidence="3">The sequence shown here is derived from an EMBL/GenBank/DDBJ whole genome shotgun (WGS) entry which is preliminary data.</text>
</comment>
<dbReference type="EMBL" id="LSMT01000024">
    <property type="protein sequence ID" value="PFX32395.1"/>
    <property type="molecule type" value="Genomic_DNA"/>
</dbReference>
<proteinExistence type="predicted"/>
<evidence type="ECO:0000313" key="3">
    <source>
        <dbReference type="EMBL" id="PFX32395.1"/>
    </source>
</evidence>
<evidence type="ECO:0000313" key="4">
    <source>
        <dbReference type="Proteomes" id="UP000225706"/>
    </source>
</evidence>
<feature type="region of interest" description="Disordered" evidence="1">
    <location>
        <begin position="1"/>
        <end position="22"/>
    </location>
</feature>
<protein>
    <recommendedName>
        <fullName evidence="2">SAP domain-containing protein</fullName>
    </recommendedName>
</protein>